<feature type="domain" description="MIF4G" evidence="7">
    <location>
        <begin position="58"/>
        <end position="288"/>
    </location>
</feature>
<dbReference type="GO" id="GO:0003729">
    <property type="term" value="F:mRNA binding"/>
    <property type="evidence" value="ECO:0007669"/>
    <property type="project" value="TreeGrafter"/>
</dbReference>
<evidence type="ECO:0000256" key="1">
    <source>
        <dbReference type="ARBA" id="ARBA00004123"/>
    </source>
</evidence>
<keyword evidence="4" id="KW-0508">mRNA splicing</keyword>
<evidence type="ECO:0000256" key="2">
    <source>
        <dbReference type="ARBA" id="ARBA00007413"/>
    </source>
</evidence>
<evidence type="ECO:0000259" key="7">
    <source>
        <dbReference type="SMART" id="SM00543"/>
    </source>
</evidence>
<sequence length="800" mass="93112">MDYPRGNRRNEGERKKYRGKTFQCQFATFKKEDRRRDNRRPRERGREHEQQDLDQTPESHLSSLIVMLGDNTQPTELYKNIEELSKILQADFGKFSQVILKTIKSWRVQIRLLIIKELPMSSSIYATLVGLINVGKSDIAKAMVTEASETLQQNLDEGDWRGVKLIMKFLVELTNANVIQPETLLRIYGNLLSVLDEPVIKKRRADTFIKIVLSTLPYIGKRLKDREPINFEQMLNKIQSYFNARAQFGDHNYSDIILSALQPYYGEDPPYPCDDVFLILWEQIKKLSNENWECPILLRPWSKYDSVFITADQHDVKDFNLPGDSERLQYLYPEPLFKIFVGSENNSDIPETSTIEHFIINDLIRDIIDIFEINRKECIRYLKEIPSKFSSGTFDQIPQTKSAIKQENAETSSWPVQDDDMNTDDDDKEITNSWKLEKIIVEVIFEQIFKLPHPTYKPIYYHSLLTEACKALSDIFPPQLEFYTVALRNRTSNVATVFGIVLELDPLHPQLCFVRETLEKIIRYSYYERIKTTLPEEFLAIFPPSEPTTNFRYDKDHILNGLSATLLAQLRSKSTVDQIQATLEQARAFYPESSSSEQDDAIRDLFLQCVLLVGSKSFSHVLNVIERYLAILQSLNATPEARKHTVFIFLGILLDKLLNYRVIDAIAIITWVFSEDSEKDFALNNNETIQNLENSLNMVLKEQKEVLLAVFQNFTKTINNRLKEHQDRRIEDLLSSQWWFWWAYGFFREVGRAYSTQYAKFIVTLETLVITPDIDPKIENILSIIKALSNNQDTVTISQI</sequence>
<dbReference type="GO" id="GO:0000339">
    <property type="term" value="F:RNA cap binding"/>
    <property type="evidence" value="ECO:0007669"/>
    <property type="project" value="InterPro"/>
</dbReference>
<evidence type="ECO:0000313" key="8">
    <source>
        <dbReference type="EMBL" id="CAG8593221.1"/>
    </source>
</evidence>
<keyword evidence="5" id="KW-0539">Nucleus</keyword>
<comment type="similarity">
    <text evidence="2">Belongs to the NCBP1 family.</text>
</comment>
<dbReference type="SMART" id="SM00543">
    <property type="entry name" value="MIF4G"/>
    <property type="match status" value="1"/>
</dbReference>
<dbReference type="InterPro" id="IPR016024">
    <property type="entry name" value="ARM-type_fold"/>
</dbReference>
<dbReference type="EMBL" id="CAJVPL010001937">
    <property type="protein sequence ID" value="CAG8593221.1"/>
    <property type="molecule type" value="Genomic_DNA"/>
</dbReference>
<feature type="compositionally biased region" description="Polar residues" evidence="6">
    <location>
        <begin position="400"/>
        <end position="415"/>
    </location>
</feature>
<dbReference type="InterPro" id="IPR015172">
    <property type="entry name" value="MIF4G-like_typ-1"/>
</dbReference>
<comment type="caution">
    <text evidence="8">The sequence shown here is derived from an EMBL/GenBank/DDBJ whole genome shotgun (WGS) entry which is preliminary data.</text>
</comment>
<evidence type="ECO:0000256" key="6">
    <source>
        <dbReference type="SAM" id="MobiDB-lite"/>
    </source>
</evidence>
<dbReference type="Gene3D" id="1.25.40.180">
    <property type="match status" value="4"/>
</dbReference>
<keyword evidence="3" id="KW-0507">mRNA processing</keyword>
<keyword evidence="9" id="KW-1185">Reference proteome</keyword>
<dbReference type="PANTHER" id="PTHR12412">
    <property type="entry name" value="CAP BINDING PROTEIN"/>
    <property type="match status" value="1"/>
</dbReference>
<dbReference type="InterPro" id="IPR015174">
    <property type="entry name" value="MIF4G-like_typ-2"/>
</dbReference>
<dbReference type="PANTHER" id="PTHR12412:SF2">
    <property type="entry name" value="NUCLEAR CAP-BINDING PROTEIN SUBUNIT 1"/>
    <property type="match status" value="1"/>
</dbReference>
<dbReference type="Pfam" id="PF09090">
    <property type="entry name" value="MIF4G_like_2"/>
    <property type="match status" value="2"/>
</dbReference>
<feature type="compositionally biased region" description="Acidic residues" evidence="6">
    <location>
        <begin position="417"/>
        <end position="426"/>
    </location>
</feature>
<dbReference type="GO" id="GO:0000184">
    <property type="term" value="P:nuclear-transcribed mRNA catabolic process, nonsense-mediated decay"/>
    <property type="evidence" value="ECO:0007669"/>
    <property type="project" value="TreeGrafter"/>
</dbReference>
<feature type="region of interest" description="Disordered" evidence="6">
    <location>
        <begin position="1"/>
        <end position="20"/>
    </location>
</feature>
<dbReference type="Pfam" id="PF09088">
    <property type="entry name" value="MIF4G_like"/>
    <property type="match status" value="2"/>
</dbReference>
<comment type="subcellular location">
    <subcellularLocation>
        <location evidence="1">Nucleus</location>
    </subcellularLocation>
</comment>
<evidence type="ECO:0000256" key="5">
    <source>
        <dbReference type="ARBA" id="ARBA00023242"/>
    </source>
</evidence>
<name>A0A9N9G8Y2_9GLOM</name>
<dbReference type="SUPFAM" id="SSF48371">
    <property type="entry name" value="ARM repeat"/>
    <property type="match status" value="3"/>
</dbReference>
<dbReference type="Pfam" id="PF02854">
    <property type="entry name" value="MIF4G"/>
    <property type="match status" value="1"/>
</dbReference>
<protein>
    <submittedName>
        <fullName evidence="8">11794_t:CDS:1</fullName>
    </submittedName>
</protein>
<feature type="region of interest" description="Disordered" evidence="6">
    <location>
        <begin position="400"/>
        <end position="426"/>
    </location>
</feature>
<evidence type="ECO:0000313" key="9">
    <source>
        <dbReference type="Proteomes" id="UP000789831"/>
    </source>
</evidence>
<proteinExistence type="inferred from homology"/>
<dbReference type="AlphaFoldDB" id="A0A9N9G8Y2"/>
<dbReference type="GO" id="GO:0005846">
    <property type="term" value="C:nuclear cap binding complex"/>
    <property type="evidence" value="ECO:0007669"/>
    <property type="project" value="InterPro"/>
</dbReference>
<dbReference type="GO" id="GO:0005634">
    <property type="term" value="C:nucleus"/>
    <property type="evidence" value="ECO:0007669"/>
    <property type="project" value="UniProtKB-SubCell"/>
</dbReference>
<reference evidence="8" key="1">
    <citation type="submission" date="2021-06" db="EMBL/GenBank/DDBJ databases">
        <authorList>
            <person name="Kallberg Y."/>
            <person name="Tangrot J."/>
            <person name="Rosling A."/>
        </authorList>
    </citation>
    <scope>NUCLEOTIDE SEQUENCE</scope>
    <source>
        <strain evidence="8">MT106</strain>
    </source>
</reference>
<accession>A0A9N9G8Y2</accession>
<feature type="region of interest" description="Disordered" evidence="6">
    <location>
        <begin position="28"/>
        <end position="58"/>
    </location>
</feature>
<dbReference type="GO" id="GO:0008380">
    <property type="term" value="P:RNA splicing"/>
    <property type="evidence" value="ECO:0007669"/>
    <property type="project" value="UniProtKB-KW"/>
</dbReference>
<dbReference type="GO" id="GO:0006406">
    <property type="term" value="P:mRNA export from nucleus"/>
    <property type="evidence" value="ECO:0007669"/>
    <property type="project" value="InterPro"/>
</dbReference>
<evidence type="ECO:0000256" key="3">
    <source>
        <dbReference type="ARBA" id="ARBA00022664"/>
    </source>
</evidence>
<dbReference type="InterPro" id="IPR027159">
    <property type="entry name" value="CBP80"/>
</dbReference>
<dbReference type="InterPro" id="IPR003890">
    <property type="entry name" value="MIF4G-like_typ-3"/>
</dbReference>
<dbReference type="GO" id="GO:0006397">
    <property type="term" value="P:mRNA processing"/>
    <property type="evidence" value="ECO:0007669"/>
    <property type="project" value="UniProtKB-KW"/>
</dbReference>
<gene>
    <name evidence="8" type="ORF">AGERDE_LOCUS8711</name>
</gene>
<organism evidence="8 9">
    <name type="scientific">Ambispora gerdemannii</name>
    <dbReference type="NCBI Taxonomy" id="144530"/>
    <lineage>
        <taxon>Eukaryota</taxon>
        <taxon>Fungi</taxon>
        <taxon>Fungi incertae sedis</taxon>
        <taxon>Mucoromycota</taxon>
        <taxon>Glomeromycotina</taxon>
        <taxon>Glomeromycetes</taxon>
        <taxon>Archaeosporales</taxon>
        <taxon>Ambisporaceae</taxon>
        <taxon>Ambispora</taxon>
    </lineage>
</organism>
<evidence type="ECO:0000256" key="4">
    <source>
        <dbReference type="ARBA" id="ARBA00023187"/>
    </source>
</evidence>
<dbReference type="Proteomes" id="UP000789831">
    <property type="component" value="Unassembled WGS sequence"/>
</dbReference>
<dbReference type="OrthoDB" id="10252707at2759"/>